<sequence>MGNNRNGSRQRIATICSSREISETEVYDRAKKLLESYRDVCWETSEYANLVREDLACEYGYASTDLDTALLYLENFAPDEQKEKFAAKIRALFSVKWMVEIVDSAIIKVREFPLNGELYAHILSMYYLGKFQYTEAEMMEELNLERSSYYRRKKEAVIVFGLAIWGGSIDDLRQIMLGGKPQQMTFEEMARSYQKV</sequence>
<keyword evidence="2" id="KW-1185">Reference proteome</keyword>
<organism evidence="1 2">
    <name type="scientific">Eubacterium pyruvativorans</name>
    <dbReference type="NCBI Taxonomy" id="155865"/>
    <lineage>
        <taxon>Bacteria</taxon>
        <taxon>Bacillati</taxon>
        <taxon>Bacillota</taxon>
        <taxon>Clostridia</taxon>
        <taxon>Eubacteriales</taxon>
        <taxon>Eubacteriaceae</taxon>
        <taxon>Eubacterium</taxon>
    </lineage>
</organism>
<dbReference type="EMBL" id="FPBT01000057">
    <property type="protein sequence ID" value="SFU74193.1"/>
    <property type="molecule type" value="Genomic_DNA"/>
</dbReference>
<dbReference type="Proteomes" id="UP000198817">
    <property type="component" value="Unassembled WGS sequence"/>
</dbReference>
<reference evidence="1 2" key="1">
    <citation type="submission" date="2016-10" db="EMBL/GenBank/DDBJ databases">
        <authorList>
            <person name="de Groot N.N."/>
        </authorList>
    </citation>
    <scope>NUCLEOTIDE SEQUENCE [LARGE SCALE GENOMIC DNA]</scope>
    <source>
        <strain evidence="1 2">KHGC13</strain>
    </source>
</reference>
<protein>
    <recommendedName>
        <fullName evidence="3">Phage transcriptional regulator, ArpU family</fullName>
    </recommendedName>
</protein>
<gene>
    <name evidence="1" type="ORF">SAMN05216508_1572</name>
</gene>
<dbReference type="STRING" id="155865.SAMN05216515_1592"/>
<evidence type="ECO:0008006" key="3">
    <source>
        <dbReference type="Google" id="ProtNLM"/>
    </source>
</evidence>
<proteinExistence type="predicted"/>
<dbReference type="RefSeq" id="WP_177207496.1">
    <property type="nucleotide sequence ID" value="NZ_FOWF01000059.1"/>
</dbReference>
<evidence type="ECO:0000313" key="1">
    <source>
        <dbReference type="EMBL" id="SFU74193.1"/>
    </source>
</evidence>
<evidence type="ECO:0000313" key="2">
    <source>
        <dbReference type="Proteomes" id="UP000198817"/>
    </source>
</evidence>
<dbReference type="AlphaFoldDB" id="A0A1I7IMN5"/>
<name>A0A1I7IMN5_9FIRM</name>
<accession>A0A1I7IMN5</accession>